<keyword evidence="3" id="KW-1185">Reference proteome</keyword>
<name>A0A7D4NXK6_9GAMM</name>
<evidence type="ECO:0008006" key="4">
    <source>
        <dbReference type="Google" id="ProtNLM"/>
    </source>
</evidence>
<evidence type="ECO:0000313" key="3">
    <source>
        <dbReference type="Proteomes" id="UP000504724"/>
    </source>
</evidence>
<organism evidence="2 3">
    <name type="scientific">Thiomicrorhabdus xiamenensis</name>
    <dbReference type="NCBI Taxonomy" id="2739063"/>
    <lineage>
        <taxon>Bacteria</taxon>
        <taxon>Pseudomonadati</taxon>
        <taxon>Pseudomonadota</taxon>
        <taxon>Gammaproteobacteria</taxon>
        <taxon>Thiotrichales</taxon>
        <taxon>Piscirickettsiaceae</taxon>
        <taxon>Thiomicrorhabdus</taxon>
    </lineage>
</organism>
<accession>A0A7D4NXK6</accession>
<keyword evidence="1" id="KW-1133">Transmembrane helix</keyword>
<feature type="transmembrane region" description="Helical" evidence="1">
    <location>
        <begin position="21"/>
        <end position="41"/>
    </location>
</feature>
<dbReference type="EMBL" id="CP054020">
    <property type="protein sequence ID" value="QKI88598.1"/>
    <property type="molecule type" value="Genomic_DNA"/>
</dbReference>
<sequence>MMENRNLEVQKTKQLKKQKGASMMEYALLIAGVAIIAALLFSGDNGGVVGEAITNKVESAVNSVNNP</sequence>
<keyword evidence="1" id="KW-0812">Transmembrane</keyword>
<keyword evidence="1" id="KW-0472">Membrane</keyword>
<evidence type="ECO:0000313" key="2">
    <source>
        <dbReference type="EMBL" id="QKI88598.1"/>
    </source>
</evidence>
<dbReference type="Proteomes" id="UP000504724">
    <property type="component" value="Chromosome"/>
</dbReference>
<gene>
    <name evidence="2" type="ORF">HQN79_02920</name>
</gene>
<reference evidence="2 3" key="1">
    <citation type="submission" date="2020-05" db="EMBL/GenBank/DDBJ databases">
        <title>Thiomicrorhabdus sediminis sp.nov. and Thiomicrorhabdus xiamenensis sp.nov., novel sulfur-oxidizing bacteria isolated from coastal sediment.</title>
        <authorList>
            <person name="Liu X."/>
        </authorList>
    </citation>
    <scope>NUCLEOTIDE SEQUENCE [LARGE SCALE GENOMIC DNA]</scope>
    <source>
        <strain evidence="2 3">G2</strain>
    </source>
</reference>
<evidence type="ECO:0000256" key="1">
    <source>
        <dbReference type="SAM" id="Phobius"/>
    </source>
</evidence>
<dbReference type="AlphaFoldDB" id="A0A7D4NXK6"/>
<proteinExistence type="predicted"/>
<dbReference type="RefSeq" id="WP_173284196.1">
    <property type="nucleotide sequence ID" value="NZ_CP054020.1"/>
</dbReference>
<protein>
    <recommendedName>
        <fullName evidence="4">Pilus assembly protein Flp/PilA</fullName>
    </recommendedName>
</protein>
<dbReference type="KEGG" id="txa:HQN79_02920"/>